<keyword evidence="3" id="KW-1185">Reference proteome</keyword>
<feature type="compositionally biased region" description="Polar residues" evidence="1">
    <location>
        <begin position="155"/>
        <end position="172"/>
    </location>
</feature>
<evidence type="ECO:0000256" key="1">
    <source>
        <dbReference type="SAM" id="MobiDB-lite"/>
    </source>
</evidence>
<feature type="compositionally biased region" description="Polar residues" evidence="1">
    <location>
        <begin position="183"/>
        <end position="197"/>
    </location>
</feature>
<protein>
    <submittedName>
        <fullName evidence="2">Uncharacterized protein</fullName>
    </submittedName>
</protein>
<evidence type="ECO:0000313" key="2">
    <source>
        <dbReference type="EMBL" id="KAG2185843.1"/>
    </source>
</evidence>
<feature type="region of interest" description="Disordered" evidence="1">
    <location>
        <begin position="155"/>
        <end position="233"/>
    </location>
</feature>
<organism evidence="2 3">
    <name type="scientific">Mortierella isabellina</name>
    <name type="common">Filamentous fungus</name>
    <name type="synonym">Umbelopsis isabellina</name>
    <dbReference type="NCBI Taxonomy" id="91625"/>
    <lineage>
        <taxon>Eukaryota</taxon>
        <taxon>Fungi</taxon>
        <taxon>Fungi incertae sedis</taxon>
        <taxon>Mucoromycota</taxon>
        <taxon>Mucoromycotina</taxon>
        <taxon>Umbelopsidomycetes</taxon>
        <taxon>Umbelopsidales</taxon>
        <taxon>Umbelopsidaceae</taxon>
        <taxon>Umbelopsis</taxon>
    </lineage>
</organism>
<comment type="caution">
    <text evidence="2">The sequence shown here is derived from an EMBL/GenBank/DDBJ whole genome shotgun (WGS) entry which is preliminary data.</text>
</comment>
<proteinExistence type="predicted"/>
<sequence length="356" mass="40414">MDTKLKKLLFRSSQIGVPTRWSTPQPPSEKSPVEERPRQSLDCPRVPSTPPRLSTPQHRTWRKPLPKEAPQMKVYTQPDYRKMDQNVTEALNALQACNFTDLPESIRSDFLREQRDAGLPSGQLRSLGTASSLYSKHYTQLPTSAPEATVQYPVRQTSRSYQSNVQVTTSLKDASRKIEQRYSRQSIDSSHSDNTSGEESHGPPTPRHSFSSMSTSPPLQTSGPPEPPKHNFDIPQIVTTLQKSLPNSPIEPEHKTNVPADYNYTDKQVDRVMYLRPKVASIKRNGSVKRKNSARRHVSLRRHVNTVLAGAFDEADDEWENESDEDDEDLPLEVYTRQPWQPGLHMLSHQTTLKGM</sequence>
<feature type="region of interest" description="Disordered" evidence="1">
    <location>
        <begin position="14"/>
        <end position="71"/>
    </location>
</feature>
<accession>A0A8H7UN41</accession>
<feature type="compositionally biased region" description="Basic and acidic residues" evidence="1">
    <location>
        <begin position="173"/>
        <end position="182"/>
    </location>
</feature>
<dbReference type="Proteomes" id="UP000654370">
    <property type="component" value="Unassembled WGS sequence"/>
</dbReference>
<dbReference type="EMBL" id="JAEPQZ010000001">
    <property type="protein sequence ID" value="KAG2185843.1"/>
    <property type="molecule type" value="Genomic_DNA"/>
</dbReference>
<reference evidence="2" key="1">
    <citation type="submission" date="2020-12" db="EMBL/GenBank/DDBJ databases">
        <title>Metabolic potential, ecology and presence of endohyphal bacteria is reflected in genomic diversity of Mucoromycotina.</title>
        <authorList>
            <person name="Muszewska A."/>
            <person name="Okrasinska A."/>
            <person name="Steczkiewicz K."/>
            <person name="Drgas O."/>
            <person name="Orlowska M."/>
            <person name="Perlinska-Lenart U."/>
            <person name="Aleksandrzak-Piekarczyk T."/>
            <person name="Szatraj K."/>
            <person name="Zielenkiewicz U."/>
            <person name="Pilsyk S."/>
            <person name="Malc E."/>
            <person name="Mieczkowski P."/>
            <person name="Kruszewska J.S."/>
            <person name="Biernat P."/>
            <person name="Pawlowska J."/>
        </authorList>
    </citation>
    <scope>NUCLEOTIDE SEQUENCE</scope>
    <source>
        <strain evidence="2">WA0000067209</strain>
    </source>
</reference>
<dbReference type="AlphaFoldDB" id="A0A8H7UN41"/>
<gene>
    <name evidence="2" type="ORF">INT43_002280</name>
</gene>
<dbReference type="OrthoDB" id="2380110at2759"/>
<feature type="compositionally biased region" description="Polar residues" evidence="1">
    <location>
        <begin position="14"/>
        <end position="23"/>
    </location>
</feature>
<evidence type="ECO:0000313" key="3">
    <source>
        <dbReference type="Proteomes" id="UP000654370"/>
    </source>
</evidence>
<feature type="compositionally biased region" description="Polar residues" evidence="1">
    <location>
        <begin position="208"/>
        <end position="223"/>
    </location>
</feature>
<name>A0A8H7UN41_MORIS</name>